<feature type="transmembrane region" description="Helical" evidence="6">
    <location>
        <begin position="253"/>
        <end position="277"/>
    </location>
</feature>
<comment type="caution">
    <text evidence="7">The sequence shown here is derived from an EMBL/GenBank/DDBJ whole genome shotgun (WGS) entry which is preliminary data.</text>
</comment>
<feature type="transmembrane region" description="Helical" evidence="6">
    <location>
        <begin position="307"/>
        <end position="329"/>
    </location>
</feature>
<dbReference type="PANTHER" id="PTHR11048:SF5">
    <property type="entry name" value="DECAPRENYL-PHOSPHATE PHOSPHORIBOSYLTRANSFERASE"/>
    <property type="match status" value="1"/>
</dbReference>
<dbReference type="InterPro" id="IPR044878">
    <property type="entry name" value="UbiA_sf"/>
</dbReference>
<comment type="subcellular location">
    <subcellularLocation>
        <location evidence="1">Membrane</location>
        <topology evidence="1">Multi-pass membrane protein</topology>
    </subcellularLocation>
</comment>
<evidence type="ECO:0000313" key="8">
    <source>
        <dbReference type="Proteomes" id="UP000603912"/>
    </source>
</evidence>
<evidence type="ECO:0000256" key="5">
    <source>
        <dbReference type="ARBA" id="ARBA00023136"/>
    </source>
</evidence>
<reference evidence="7" key="2">
    <citation type="submission" date="2020-09" db="EMBL/GenBank/DDBJ databases">
        <authorList>
            <person name="Sun Q."/>
            <person name="Zhou Y."/>
        </authorList>
    </citation>
    <scope>NUCLEOTIDE SEQUENCE</scope>
    <source>
        <strain evidence="7">CGMCC 1.12214</strain>
    </source>
</reference>
<evidence type="ECO:0000256" key="6">
    <source>
        <dbReference type="SAM" id="Phobius"/>
    </source>
</evidence>
<feature type="transmembrane region" description="Helical" evidence="6">
    <location>
        <begin position="380"/>
        <end position="402"/>
    </location>
</feature>
<dbReference type="Pfam" id="PF01040">
    <property type="entry name" value="UbiA"/>
    <property type="match status" value="1"/>
</dbReference>
<dbReference type="AlphaFoldDB" id="A0A917I5Q1"/>
<dbReference type="GO" id="GO:0005886">
    <property type="term" value="C:plasma membrane"/>
    <property type="evidence" value="ECO:0007669"/>
    <property type="project" value="TreeGrafter"/>
</dbReference>
<dbReference type="InterPro" id="IPR036412">
    <property type="entry name" value="HAD-like_sf"/>
</dbReference>
<keyword evidence="5 6" id="KW-0472">Membrane</keyword>
<protein>
    <submittedName>
        <fullName evidence="7">Membrane protein</fullName>
    </submittedName>
</protein>
<evidence type="ECO:0000256" key="4">
    <source>
        <dbReference type="ARBA" id="ARBA00022989"/>
    </source>
</evidence>
<keyword evidence="4 6" id="KW-1133">Transmembrane helix</keyword>
<dbReference type="PANTHER" id="PTHR11048">
    <property type="entry name" value="PRENYLTRANSFERASES"/>
    <property type="match status" value="1"/>
</dbReference>
<keyword evidence="8" id="KW-1185">Reference proteome</keyword>
<dbReference type="GO" id="GO:0016765">
    <property type="term" value="F:transferase activity, transferring alkyl or aryl (other than methyl) groups"/>
    <property type="evidence" value="ECO:0007669"/>
    <property type="project" value="InterPro"/>
</dbReference>
<reference evidence="7" key="1">
    <citation type="journal article" date="2014" name="Int. J. Syst. Evol. Microbiol.">
        <title>Complete genome sequence of Corynebacterium casei LMG S-19264T (=DSM 44701T), isolated from a smear-ripened cheese.</title>
        <authorList>
            <consortium name="US DOE Joint Genome Institute (JGI-PGF)"/>
            <person name="Walter F."/>
            <person name="Albersmeier A."/>
            <person name="Kalinowski J."/>
            <person name="Ruckert C."/>
        </authorList>
    </citation>
    <scope>NUCLEOTIDE SEQUENCE</scope>
    <source>
        <strain evidence="7">CGMCC 1.12214</strain>
    </source>
</reference>
<gene>
    <name evidence="7" type="ORF">GCM10007036_18700</name>
</gene>
<feature type="transmembrane region" description="Helical" evidence="6">
    <location>
        <begin position="414"/>
        <end position="431"/>
    </location>
</feature>
<keyword evidence="3 6" id="KW-0812">Transmembrane</keyword>
<name>A0A917I5Q1_9HYPH</name>
<evidence type="ECO:0000313" key="7">
    <source>
        <dbReference type="EMBL" id="GGH17348.1"/>
    </source>
</evidence>
<dbReference type="InterPro" id="IPR023214">
    <property type="entry name" value="HAD_sf"/>
</dbReference>
<dbReference type="Gene3D" id="3.40.50.1000">
    <property type="entry name" value="HAD superfamily/HAD-like"/>
    <property type="match status" value="1"/>
</dbReference>
<proteinExistence type="predicted"/>
<evidence type="ECO:0000256" key="1">
    <source>
        <dbReference type="ARBA" id="ARBA00004141"/>
    </source>
</evidence>
<organism evidence="7 8">
    <name type="scientific">Alsobacter metallidurans</name>
    <dbReference type="NCBI Taxonomy" id="340221"/>
    <lineage>
        <taxon>Bacteria</taxon>
        <taxon>Pseudomonadati</taxon>
        <taxon>Pseudomonadota</taxon>
        <taxon>Alphaproteobacteria</taxon>
        <taxon>Hyphomicrobiales</taxon>
        <taxon>Alsobacteraceae</taxon>
        <taxon>Alsobacter</taxon>
    </lineage>
</organism>
<dbReference type="GO" id="GO:0009247">
    <property type="term" value="P:glycolipid biosynthetic process"/>
    <property type="evidence" value="ECO:0007669"/>
    <property type="project" value="TreeGrafter"/>
</dbReference>
<dbReference type="SUPFAM" id="SSF56784">
    <property type="entry name" value="HAD-like"/>
    <property type="match status" value="1"/>
</dbReference>
<feature type="transmembrane region" description="Helical" evidence="6">
    <location>
        <begin position="335"/>
        <end position="351"/>
    </location>
</feature>
<feature type="transmembrane region" description="Helical" evidence="6">
    <location>
        <begin position="283"/>
        <end position="302"/>
    </location>
</feature>
<evidence type="ECO:0000256" key="3">
    <source>
        <dbReference type="ARBA" id="ARBA00022692"/>
    </source>
</evidence>
<keyword evidence="2" id="KW-1003">Cell membrane</keyword>
<sequence length="467" mass="51004">MVVDVDGTLIKSDILHESALQFVARYPYQIWKLPVWLRTQGKSGLKTELAKVADPVVASIPIRDETLTLIREAQSAGRRVYLASASERSMVEALADRIGGVTGVFATESTVNLAGDAKAERLIAEFGRGGFDYVGDAKVDFPVWQASRRVLAVSHKRGFEAKLMSAFPDAQVIARPTASLADMARALRPHQWAKNSLVFVALLAGHHFTASAIFASVLAFICFSMAASSAYLINDLLDLPGDRAHSRKRYRPFASGSTPIMHGIVAAVALGCGAFALATALPWKFRFILLLYVITTLGYSLLLKRKLVIDVVALGGLYALRVLGGMTALGLAQSPWLLMFSLFLFSSLAIVKRCSELTANKREAHGRLIGRGYQVRDLRVLFPCAAAAGYGSVLVFSLYLSSPEMRGLYSHPDRLWLVCPLLIYWISRVLILSNRDEMHDDPVVFALTDRNSLLTGCCVLAVLAISI</sequence>
<dbReference type="Proteomes" id="UP000603912">
    <property type="component" value="Unassembled WGS sequence"/>
</dbReference>
<evidence type="ECO:0000256" key="2">
    <source>
        <dbReference type="ARBA" id="ARBA00022475"/>
    </source>
</evidence>
<dbReference type="Gene3D" id="1.10.357.140">
    <property type="entry name" value="UbiA prenyltransferase"/>
    <property type="match status" value="1"/>
</dbReference>
<feature type="transmembrane region" description="Helical" evidence="6">
    <location>
        <begin position="212"/>
        <end position="233"/>
    </location>
</feature>
<dbReference type="CDD" id="cd13963">
    <property type="entry name" value="PT_UbiA_2"/>
    <property type="match status" value="1"/>
</dbReference>
<dbReference type="InterPro" id="IPR039653">
    <property type="entry name" value="Prenyltransferase"/>
</dbReference>
<dbReference type="InterPro" id="IPR000537">
    <property type="entry name" value="UbiA_prenyltransferase"/>
</dbReference>
<accession>A0A917I5Q1</accession>
<dbReference type="EMBL" id="BMES01000001">
    <property type="protein sequence ID" value="GGH17348.1"/>
    <property type="molecule type" value="Genomic_DNA"/>
</dbReference>
<dbReference type="NCBIfam" id="NF006088">
    <property type="entry name" value="PRK08238.1"/>
    <property type="match status" value="1"/>
</dbReference>